<dbReference type="GO" id="GO:0043916">
    <property type="term" value="F:DNA-7-methylguanine glycosylase activity"/>
    <property type="evidence" value="ECO:0007669"/>
    <property type="project" value="TreeGrafter"/>
</dbReference>
<evidence type="ECO:0000256" key="4">
    <source>
        <dbReference type="ARBA" id="ARBA00022763"/>
    </source>
</evidence>
<accession>A0A1C2J4X9</accession>
<dbReference type="AlphaFoldDB" id="A0A1C2J4X9"/>
<dbReference type="InterPro" id="IPR051912">
    <property type="entry name" value="Alkylbase_DNA_Glycosylase/TA"/>
</dbReference>
<evidence type="ECO:0000313" key="7">
    <source>
        <dbReference type="EMBL" id="OCX74476.1"/>
    </source>
</evidence>
<reference evidence="7 8" key="1">
    <citation type="journal article" date="2016" name="Int. J. Mol. Sci.">
        <title>Comparative genomics of the extreme acidophile Acidithiobacillus thiooxidans reveals intraspecific divergence and niche adaptation.</title>
        <authorList>
            <person name="Zhang X."/>
            <person name="Feng X."/>
            <person name="Tao J."/>
            <person name="Ma L."/>
            <person name="Xiao Y."/>
            <person name="Liang Y."/>
            <person name="Liu X."/>
            <person name="Yin H."/>
        </authorList>
    </citation>
    <scope>NUCLEOTIDE SEQUENCE [LARGE SCALE GENOMIC DNA]</scope>
    <source>
        <strain evidence="7 8">A02</strain>
    </source>
</reference>
<dbReference type="InterPro" id="IPR037046">
    <property type="entry name" value="AlkA_N_sf"/>
</dbReference>
<dbReference type="PANTHER" id="PTHR43003">
    <property type="entry name" value="DNA-3-METHYLADENINE GLYCOSYLASE"/>
    <property type="match status" value="1"/>
</dbReference>
<sequence length="322" mass="37114">MGYYFRLSPRPPFRLDLTVWALRRQAHNRMDGWESETYRRVWRYGDGWLKVRLWQTQGDPDPFLEGEIYEGPQDERTVSWVRAQLTWMLSLDRDLGPFYAVAAADPRPASLAARYRGLRPPRFPSLFEGLVNAVACQQLSLHLGITLLNRLSELCREGVGEMDWVYPFPDPRSLLRQEVTALRDLGFSRQKVTALRALAEEAAAGGLEREDWQGLPNAAALQRLLRLRGIGRWSAEYVLLRALGRLDVFPGDDVGARKALARWLETNSSLDYAQVAHRLRPWQPYAGMVYFLLLMRRLEGEGRMWNPSDELPMSQADQADRR</sequence>
<evidence type="ECO:0000256" key="2">
    <source>
        <dbReference type="ARBA" id="ARBA00010817"/>
    </source>
</evidence>
<evidence type="ECO:0000256" key="3">
    <source>
        <dbReference type="ARBA" id="ARBA00012000"/>
    </source>
</evidence>
<dbReference type="RefSeq" id="WP_024894896.1">
    <property type="nucleotide sequence ID" value="NZ_LWRZ01000041.1"/>
</dbReference>
<evidence type="ECO:0000259" key="6">
    <source>
        <dbReference type="SMART" id="SM00478"/>
    </source>
</evidence>
<comment type="caution">
    <text evidence="7">The sequence shown here is derived from an EMBL/GenBank/DDBJ whole genome shotgun (WGS) entry which is preliminary data.</text>
</comment>
<dbReference type="GO" id="GO:0005737">
    <property type="term" value="C:cytoplasm"/>
    <property type="evidence" value="ECO:0007669"/>
    <property type="project" value="TreeGrafter"/>
</dbReference>
<dbReference type="EMBL" id="LWSA01000067">
    <property type="protein sequence ID" value="OCX74476.1"/>
    <property type="molecule type" value="Genomic_DNA"/>
</dbReference>
<feature type="domain" description="HhH-GPD" evidence="6">
    <location>
        <begin position="135"/>
        <end position="294"/>
    </location>
</feature>
<keyword evidence="4" id="KW-0227">DNA damage</keyword>
<evidence type="ECO:0000313" key="8">
    <source>
        <dbReference type="Proteomes" id="UP000094893"/>
    </source>
</evidence>
<dbReference type="GO" id="GO:0032993">
    <property type="term" value="C:protein-DNA complex"/>
    <property type="evidence" value="ECO:0007669"/>
    <property type="project" value="TreeGrafter"/>
</dbReference>
<dbReference type="SMART" id="SM00478">
    <property type="entry name" value="ENDO3c"/>
    <property type="match status" value="1"/>
</dbReference>
<evidence type="ECO:0000256" key="1">
    <source>
        <dbReference type="ARBA" id="ARBA00000086"/>
    </source>
</evidence>
<protein>
    <recommendedName>
        <fullName evidence="3">DNA-3-methyladenine glycosylase II</fullName>
        <ecNumber evidence="3">3.2.2.21</ecNumber>
    </recommendedName>
</protein>
<gene>
    <name evidence="7" type="ORF">A6P07_05465</name>
</gene>
<dbReference type="Gene3D" id="3.30.310.20">
    <property type="entry name" value="DNA-3-methyladenine glycosylase AlkA, N-terminal domain"/>
    <property type="match status" value="1"/>
</dbReference>
<dbReference type="InterPro" id="IPR000035">
    <property type="entry name" value="Alkylbase_DNA_glycsylse_CS"/>
</dbReference>
<dbReference type="GO" id="GO:0032131">
    <property type="term" value="F:alkylated DNA binding"/>
    <property type="evidence" value="ECO:0007669"/>
    <property type="project" value="TreeGrafter"/>
</dbReference>
<dbReference type="PROSITE" id="PS00516">
    <property type="entry name" value="ALKYLBASE_DNA_GLYCOS"/>
    <property type="match status" value="1"/>
</dbReference>
<dbReference type="Gene3D" id="1.10.340.30">
    <property type="entry name" value="Hypothetical protein, domain 2"/>
    <property type="match status" value="1"/>
</dbReference>
<keyword evidence="5" id="KW-0234">DNA repair</keyword>
<comment type="catalytic activity">
    <reaction evidence="1">
        <text>Hydrolysis of alkylated DNA, releasing 3-methyladenine, 3-methylguanine, 7-methylguanine and 7-methyladenine.</text>
        <dbReference type="EC" id="3.2.2.21"/>
    </reaction>
</comment>
<dbReference type="GO" id="GO:0008725">
    <property type="term" value="F:DNA-3-methyladenine glycosylase activity"/>
    <property type="evidence" value="ECO:0007669"/>
    <property type="project" value="TreeGrafter"/>
</dbReference>
<dbReference type="PANTHER" id="PTHR43003:SF13">
    <property type="entry name" value="DNA-3-METHYLADENINE GLYCOSYLASE 2"/>
    <property type="match status" value="1"/>
</dbReference>
<name>A0A1C2J4X9_ACITH</name>
<evidence type="ECO:0000256" key="5">
    <source>
        <dbReference type="ARBA" id="ARBA00023204"/>
    </source>
</evidence>
<dbReference type="InterPro" id="IPR003265">
    <property type="entry name" value="HhH-GPD_domain"/>
</dbReference>
<dbReference type="Gene3D" id="1.10.1670.10">
    <property type="entry name" value="Helix-hairpin-Helix base-excision DNA repair enzymes (C-terminal)"/>
    <property type="match status" value="1"/>
</dbReference>
<dbReference type="STRING" id="930.GCA_002079865_01579"/>
<dbReference type="InterPro" id="IPR023170">
    <property type="entry name" value="HhH_base_excis_C"/>
</dbReference>
<dbReference type="Pfam" id="PF00730">
    <property type="entry name" value="HhH-GPD"/>
    <property type="match status" value="1"/>
</dbReference>
<comment type="similarity">
    <text evidence="2">Belongs to the alkylbase DNA glycosidase AlkA family.</text>
</comment>
<dbReference type="CDD" id="cd00056">
    <property type="entry name" value="ENDO3c"/>
    <property type="match status" value="1"/>
</dbReference>
<organism evidence="7 8">
    <name type="scientific">Acidithiobacillus thiooxidans</name>
    <name type="common">Thiobacillus thiooxidans</name>
    <dbReference type="NCBI Taxonomy" id="930"/>
    <lineage>
        <taxon>Bacteria</taxon>
        <taxon>Pseudomonadati</taxon>
        <taxon>Pseudomonadota</taxon>
        <taxon>Acidithiobacillia</taxon>
        <taxon>Acidithiobacillales</taxon>
        <taxon>Acidithiobacillaceae</taxon>
        <taxon>Acidithiobacillus</taxon>
    </lineage>
</organism>
<proteinExistence type="inferred from homology"/>
<dbReference type="Proteomes" id="UP000094893">
    <property type="component" value="Unassembled WGS sequence"/>
</dbReference>
<dbReference type="InterPro" id="IPR011257">
    <property type="entry name" value="DNA_glycosylase"/>
</dbReference>
<dbReference type="GO" id="GO:0006285">
    <property type="term" value="P:base-excision repair, AP site formation"/>
    <property type="evidence" value="ECO:0007669"/>
    <property type="project" value="TreeGrafter"/>
</dbReference>
<dbReference type="SUPFAM" id="SSF48150">
    <property type="entry name" value="DNA-glycosylase"/>
    <property type="match status" value="1"/>
</dbReference>
<dbReference type="GO" id="GO:0006307">
    <property type="term" value="P:DNA alkylation repair"/>
    <property type="evidence" value="ECO:0007669"/>
    <property type="project" value="TreeGrafter"/>
</dbReference>
<dbReference type="EC" id="3.2.2.21" evidence="3"/>